<evidence type="ECO:0000256" key="6">
    <source>
        <dbReference type="SAM" id="MobiDB-lite"/>
    </source>
</evidence>
<feature type="compositionally biased region" description="Low complexity" evidence="6">
    <location>
        <begin position="514"/>
        <end position="527"/>
    </location>
</feature>
<feature type="compositionally biased region" description="Gly residues" evidence="6">
    <location>
        <begin position="1860"/>
        <end position="1874"/>
    </location>
</feature>
<feature type="compositionally biased region" description="Polar residues" evidence="6">
    <location>
        <begin position="1202"/>
        <end position="1224"/>
    </location>
</feature>
<feature type="region of interest" description="Disordered" evidence="6">
    <location>
        <begin position="387"/>
        <end position="1103"/>
    </location>
</feature>
<dbReference type="EMBL" id="LNIX01000002">
    <property type="protein sequence ID" value="OXA60209.1"/>
    <property type="molecule type" value="Genomic_DNA"/>
</dbReference>
<feature type="coiled-coil region" evidence="5">
    <location>
        <begin position="352"/>
        <end position="386"/>
    </location>
</feature>
<dbReference type="PANTHER" id="PTHR20544:SF0">
    <property type="entry name" value="NUCLEOPROTEIN TPR_MLP1 DOMAIN-CONTAINING PROTEIN"/>
    <property type="match status" value="1"/>
</dbReference>
<accession>A0A226ERS2</accession>
<reference evidence="7 8" key="1">
    <citation type="submission" date="2015-12" db="EMBL/GenBank/DDBJ databases">
        <title>The genome of Folsomia candida.</title>
        <authorList>
            <person name="Faddeeva A."/>
            <person name="Derks M.F."/>
            <person name="Anvar Y."/>
            <person name="Smit S."/>
            <person name="Van Straalen N."/>
            <person name="Roelofs D."/>
        </authorList>
    </citation>
    <scope>NUCLEOTIDE SEQUENCE [LARGE SCALE GENOMIC DNA]</scope>
    <source>
        <strain evidence="7 8">VU population</strain>
        <tissue evidence="7">Whole body</tissue>
    </source>
</reference>
<evidence type="ECO:0000256" key="5">
    <source>
        <dbReference type="SAM" id="Coils"/>
    </source>
</evidence>
<feature type="coiled-coil region" evidence="5">
    <location>
        <begin position="100"/>
        <end position="141"/>
    </location>
</feature>
<comment type="subcellular location">
    <subcellularLocation>
        <location evidence="1">Cytoplasm</location>
        <location evidence="1">Cytoskeleton</location>
        <location evidence="1">Microtubule organizing center</location>
        <location evidence="1">Centrosome</location>
        <location evidence="1">Centriole</location>
    </subcellularLocation>
</comment>
<feature type="compositionally biased region" description="Polar residues" evidence="6">
    <location>
        <begin position="1080"/>
        <end position="1103"/>
    </location>
</feature>
<feature type="compositionally biased region" description="Basic and acidic residues" evidence="6">
    <location>
        <begin position="1898"/>
        <end position="1907"/>
    </location>
</feature>
<feature type="compositionally biased region" description="Polar residues" evidence="6">
    <location>
        <begin position="1040"/>
        <end position="1049"/>
    </location>
</feature>
<feature type="compositionally biased region" description="Low complexity" evidence="6">
    <location>
        <begin position="405"/>
        <end position="419"/>
    </location>
</feature>
<feature type="compositionally biased region" description="Basic and acidic residues" evidence="6">
    <location>
        <begin position="1008"/>
        <end position="1039"/>
    </location>
</feature>
<dbReference type="STRING" id="158441.A0A226ERS2"/>
<feature type="compositionally biased region" description="Polar residues" evidence="6">
    <location>
        <begin position="707"/>
        <end position="716"/>
    </location>
</feature>
<evidence type="ECO:0000313" key="7">
    <source>
        <dbReference type="EMBL" id="OXA60209.1"/>
    </source>
</evidence>
<dbReference type="OrthoDB" id="10254663at2759"/>
<feature type="coiled-coil region" evidence="5">
    <location>
        <begin position="1479"/>
        <end position="1814"/>
    </location>
</feature>
<proteinExistence type="inferred from homology"/>
<dbReference type="GO" id="GO:0005814">
    <property type="term" value="C:centriole"/>
    <property type="evidence" value="ECO:0007669"/>
    <property type="project" value="UniProtKB-SubCell"/>
</dbReference>
<feature type="region of interest" description="Disordered" evidence="6">
    <location>
        <begin position="1846"/>
        <end position="1907"/>
    </location>
</feature>
<comment type="similarity">
    <text evidence="4">Belongs to the CEP135/TSGA10 family.</text>
</comment>
<feature type="compositionally biased region" description="Polar residues" evidence="6">
    <location>
        <begin position="576"/>
        <end position="602"/>
    </location>
</feature>
<feature type="compositionally biased region" description="Low complexity" evidence="6">
    <location>
        <begin position="485"/>
        <end position="506"/>
    </location>
</feature>
<dbReference type="Proteomes" id="UP000198287">
    <property type="component" value="Unassembled WGS sequence"/>
</dbReference>
<comment type="caution">
    <text evidence="7">The sequence shown here is derived from an EMBL/GenBank/DDBJ whole genome shotgun (WGS) entry which is preliminary data.</text>
</comment>
<feature type="compositionally biased region" description="Low complexity" evidence="6">
    <location>
        <begin position="987"/>
        <end position="1001"/>
    </location>
</feature>
<feature type="region of interest" description="Disordered" evidence="6">
    <location>
        <begin position="1200"/>
        <end position="1229"/>
    </location>
</feature>
<evidence type="ECO:0000256" key="4">
    <source>
        <dbReference type="ARBA" id="ARBA00038123"/>
    </source>
</evidence>
<feature type="compositionally biased region" description="Basic and acidic residues" evidence="6">
    <location>
        <begin position="975"/>
        <end position="986"/>
    </location>
</feature>
<feature type="region of interest" description="Disordered" evidence="6">
    <location>
        <begin position="1284"/>
        <end position="1304"/>
    </location>
</feature>
<feature type="compositionally biased region" description="Polar residues" evidence="6">
    <location>
        <begin position="612"/>
        <end position="627"/>
    </location>
</feature>
<keyword evidence="8" id="KW-1185">Reference proteome</keyword>
<dbReference type="InterPro" id="IPR051877">
    <property type="entry name" value="Centriole_BasalBody_StrucProt"/>
</dbReference>
<feature type="coiled-coil region" evidence="5">
    <location>
        <begin position="1416"/>
        <end position="1450"/>
    </location>
</feature>
<evidence type="ECO:0000256" key="3">
    <source>
        <dbReference type="ARBA" id="ARBA00023212"/>
    </source>
</evidence>
<evidence type="ECO:0000256" key="1">
    <source>
        <dbReference type="ARBA" id="ARBA00004114"/>
    </source>
</evidence>
<feature type="coiled-coil region" evidence="5">
    <location>
        <begin position="283"/>
        <end position="317"/>
    </location>
</feature>
<feature type="compositionally biased region" description="Basic and acidic residues" evidence="6">
    <location>
        <begin position="433"/>
        <end position="453"/>
    </location>
</feature>
<protein>
    <submittedName>
        <fullName evidence="7">Testis-specific gene 10 protein</fullName>
    </submittedName>
</protein>
<name>A0A226ERS2_FOLCA</name>
<feature type="compositionally biased region" description="Polar residues" evidence="6">
    <location>
        <begin position="1284"/>
        <end position="1297"/>
    </location>
</feature>
<evidence type="ECO:0000313" key="8">
    <source>
        <dbReference type="Proteomes" id="UP000198287"/>
    </source>
</evidence>
<feature type="compositionally biased region" description="Acidic residues" evidence="6">
    <location>
        <begin position="636"/>
        <end position="654"/>
    </location>
</feature>
<feature type="compositionally biased region" description="Basic and acidic residues" evidence="6">
    <location>
        <begin position="1050"/>
        <end position="1073"/>
    </location>
</feature>
<dbReference type="PANTHER" id="PTHR20544">
    <property type="entry name" value="CENTROSOMAL PROTEIN CEP135"/>
    <property type="match status" value="1"/>
</dbReference>
<feature type="coiled-coil region" evidence="5">
    <location>
        <begin position="1311"/>
        <end position="1345"/>
    </location>
</feature>
<evidence type="ECO:0000256" key="2">
    <source>
        <dbReference type="ARBA" id="ARBA00022490"/>
    </source>
</evidence>
<feature type="compositionally biased region" description="Basic and acidic residues" evidence="6">
    <location>
        <begin position="772"/>
        <end position="796"/>
    </location>
</feature>
<dbReference type="OMA" id="RDPQGMK"/>
<feature type="coiled-coil region" evidence="5">
    <location>
        <begin position="1235"/>
        <end position="1276"/>
    </location>
</feature>
<feature type="compositionally biased region" description="Polar residues" evidence="6">
    <location>
        <begin position="746"/>
        <end position="770"/>
    </location>
</feature>
<keyword evidence="3" id="KW-0206">Cytoskeleton</keyword>
<keyword evidence="2" id="KW-0963">Cytoplasm</keyword>
<keyword evidence="5" id="KW-0175">Coiled coil</keyword>
<feature type="compositionally biased region" description="Basic and acidic residues" evidence="6">
    <location>
        <begin position="870"/>
        <end position="885"/>
    </location>
</feature>
<organism evidence="7 8">
    <name type="scientific">Folsomia candida</name>
    <name type="common">Springtail</name>
    <dbReference type="NCBI Taxonomy" id="158441"/>
    <lineage>
        <taxon>Eukaryota</taxon>
        <taxon>Metazoa</taxon>
        <taxon>Ecdysozoa</taxon>
        <taxon>Arthropoda</taxon>
        <taxon>Hexapoda</taxon>
        <taxon>Collembola</taxon>
        <taxon>Entomobryomorpha</taxon>
        <taxon>Isotomoidea</taxon>
        <taxon>Isotomidae</taxon>
        <taxon>Proisotominae</taxon>
        <taxon>Folsomia</taxon>
    </lineage>
</organism>
<feature type="compositionally biased region" description="Basic and acidic residues" evidence="6">
    <location>
        <begin position="831"/>
        <end position="843"/>
    </location>
</feature>
<sequence>MGGDGDSTVGGAVVGYGRLRRELDDAGYRDVLPLEGLPLVQHIFYDLTKTTQSLQKAIKQYSYYKKIALELETGVGPFKEENVRLIRENSHLRMAAVRASEDYEDRVRGIRKRVGELEEEKVDLKQLVKQLSQRLEILTFEKSGRSKLEEKDQVHDFDDSGKSVLKDKENLEQDMDYECRLPFDLPDPCPFCVRVKNQNNYDGDKKAADYFKITDSRIEALQLQIRALKDAEKDKNQLLSSMKSKVESRDREIEKLRQYVTIRPGKDNVANGMSSELLSNNESKDSELRLKSAQMQLDMLQKRNINLEKKLKSSILQEHDDFMMGRTRTPAERELLRSLAALDVDTYPTHPEATLNEKLQNLEQQLSNCCKEKAALKAALEKCEARHRHHHQGGTLVVSEKSKSSKVPSADDLPSSPSATHDEEGQESVSDGEDGHGGNRRESAEENKRRDQRPSQIVFQSDGGLFRYPPAGHGGRSGPARSILKSKTMSVVSSKKPSVVPVPSSKKSNHKSHVSSSRFSAKSSNVVPPVPPPKKSSNIRPPGATSLPDKSVASDQKLNVGAGAGPGIRQTMPRITGSSTNPGLDSIKSSQTSQHKSTASSERQSKSDVAVSKQNLQQDLRSKSSLRPSEPIVLADDSDIEEVDQTETDSESDEFLDKKSMLVNAFSTPKTHSPSGRPGAAIARSKGTSKSEIGMGRSSSKEAIGLSTESLTQQSKNKLRSSDEKRSMQRISSSGVTERDSAAAMQPSSQRSSAESINSDSRATSPSPSTDGEDRVHDSDLDRQAFDDHRDVHYVEVRTTPLETNGNGKEKLDFLSSKSKQASRHGASLKGIEKKPSSERRIENVQSQDRGRLKKSQSIHVQEGEDEETETKSPQKYQERAEPKKSHQRGKHRDDDQRESPAAVVSDLKKSDHRKGRTITPGSQQQQQQVSKPSQIRMESVDEDDKSLNGIESEDDDEIIALKRPGPDRQSTSTRKSDQIKSDSTKSLKTTPTLTGKTKSGAATKSSRSQERSRDEKSRERERMSTEQERGPTSSHDRTATSSDKQSANGHDKRSPKETPMRSRDPTPGRQEGRSGLISELSSDKTPVSKSQHPLEAQVSNLQRELETKNVKLASMNQACDQHIKELAHLKAALQSAEQQFVRSSSKESGFEQELEIQRLKRQITNLQKDLEHLAKERDDAVEECRRLSREISIEKSKSENYKWSSQNLQPPFSTQSSSRPQISQRDELEMSRRLREQAMREQELEREVSRLKSNINALERNKTELRMELDHKDERLSRLSVELSKTQKSGRPSEYQSIGPGVMPTTSIAAREQEREVQYLKRQNESLRQEVEASRKERDEAVRDARRLALATDPTSGVGGGVGGGMMSTDVIYKRASMMEQHTSVTSQLPQRDQFEMARRLRQQAAREHELDDEISRLRSSVGKLDRDKDEMRAELDRKDEKMARMNSDFEKQLADMSKLQLALKNTEYQLGHTGDTAREHEREVQLLKRQIESLRRDLEVSNSERDEAVKDCRRLAGAVSKEEIERRSLNVEYDKKSKEADELRKQVQKYIEEVRRIEDLLLQKEEEMETLIEHYRTLSLEKNNLETQRGTLEREATSIRSDVLETVDLNITMKNQLVSQNALIVSYEQEIERLTLALSTAENQLANVTDKDRSSESDIKAARDLIYTMETKMDKLKLDLANAESAKAKLEAENQELRKHIELLEEQLQIQIEKEKTLQEFIASLREKEFEVERSSQDLSTEKDKLADRLKSMQTRTEALNDEVAKYRLRSTELQNELDKTRRQLLSEKSQRETAIAELRRVQEQLNNSSTNSLLNAALAGGTSSSSAEAGALGSRFGGAGTSSGTGATVLLPHPPTGSGGGGGLNTSGSSGGDLPFSPMSEAYLDSPLGASTARSGRDIDEDKL</sequence>
<feature type="compositionally biased region" description="Polar residues" evidence="6">
    <location>
        <begin position="665"/>
        <end position="674"/>
    </location>
</feature>
<gene>
    <name evidence="7" type="ORF">Fcan01_04581</name>
</gene>